<dbReference type="AlphaFoldDB" id="A0AAU7ZJE5"/>
<feature type="transmembrane region" description="Helical" evidence="6">
    <location>
        <begin position="402"/>
        <end position="424"/>
    </location>
</feature>
<dbReference type="RefSeq" id="WP_353061978.1">
    <property type="nucleotide sequence ID" value="NZ_CP132942.1"/>
</dbReference>
<reference evidence="7" key="2">
    <citation type="journal article" date="2024" name="Environ. Microbiol.">
        <title>Genome analysis and description of Tunturibacter gen. nov. expands the diversity of Terriglobia in tundra soils.</title>
        <authorList>
            <person name="Messyasz A."/>
            <person name="Mannisto M.K."/>
            <person name="Kerkhof L.J."/>
            <person name="Haggblom M.M."/>
        </authorList>
    </citation>
    <scope>NUCLEOTIDE SEQUENCE</scope>
    <source>
        <strain evidence="7">X5P6</strain>
    </source>
</reference>
<gene>
    <name evidence="7" type="ORF">RBB77_11745</name>
</gene>
<dbReference type="KEGG" id="tpsc:RBB77_11745"/>
<feature type="transmembrane region" description="Helical" evidence="6">
    <location>
        <begin position="309"/>
        <end position="327"/>
    </location>
</feature>
<dbReference type="PANTHER" id="PTHR30250">
    <property type="entry name" value="PST FAMILY PREDICTED COLANIC ACID TRANSPORTER"/>
    <property type="match status" value="1"/>
</dbReference>
<feature type="transmembrane region" description="Helical" evidence="6">
    <location>
        <begin position="232"/>
        <end position="257"/>
    </location>
</feature>
<proteinExistence type="predicted"/>
<protein>
    <recommendedName>
        <fullName evidence="8">O-antigen/teichoic acid export membrane protein</fullName>
    </recommendedName>
</protein>
<keyword evidence="5 6" id="KW-0472">Membrane</keyword>
<evidence type="ECO:0000313" key="7">
    <source>
        <dbReference type="EMBL" id="XCB31135.1"/>
    </source>
</evidence>
<dbReference type="PANTHER" id="PTHR30250:SF11">
    <property type="entry name" value="O-ANTIGEN TRANSPORTER-RELATED"/>
    <property type="match status" value="1"/>
</dbReference>
<feature type="transmembrane region" description="Helical" evidence="6">
    <location>
        <begin position="188"/>
        <end position="211"/>
    </location>
</feature>
<dbReference type="EMBL" id="CP132942">
    <property type="protein sequence ID" value="XCB31135.1"/>
    <property type="molecule type" value="Genomic_DNA"/>
</dbReference>
<name>A0AAU7ZJE5_9BACT</name>
<reference evidence="7" key="1">
    <citation type="submission" date="2023-08" db="EMBL/GenBank/DDBJ databases">
        <authorList>
            <person name="Messyasz A."/>
            <person name="Mannisto M.K."/>
            <person name="Kerkhof L.J."/>
            <person name="Haggblom M."/>
        </authorList>
    </citation>
    <scope>NUCLEOTIDE SEQUENCE</scope>
    <source>
        <strain evidence="7">X5P6</strain>
    </source>
</reference>
<feature type="transmembrane region" description="Helical" evidence="6">
    <location>
        <begin position="263"/>
        <end position="288"/>
    </location>
</feature>
<feature type="transmembrane region" description="Helical" evidence="6">
    <location>
        <begin position="128"/>
        <end position="150"/>
    </location>
</feature>
<feature type="transmembrane region" description="Helical" evidence="6">
    <location>
        <begin position="377"/>
        <end position="396"/>
    </location>
</feature>
<evidence type="ECO:0000256" key="3">
    <source>
        <dbReference type="ARBA" id="ARBA00022692"/>
    </source>
</evidence>
<dbReference type="GO" id="GO:0005886">
    <property type="term" value="C:plasma membrane"/>
    <property type="evidence" value="ECO:0007669"/>
    <property type="project" value="UniProtKB-SubCell"/>
</dbReference>
<evidence type="ECO:0000256" key="1">
    <source>
        <dbReference type="ARBA" id="ARBA00004651"/>
    </source>
</evidence>
<feature type="transmembrane region" description="Helical" evidence="6">
    <location>
        <begin position="94"/>
        <end position="116"/>
    </location>
</feature>
<keyword evidence="4 6" id="KW-1133">Transmembrane helix</keyword>
<evidence type="ECO:0000256" key="5">
    <source>
        <dbReference type="ARBA" id="ARBA00023136"/>
    </source>
</evidence>
<organism evidence="7">
    <name type="scientific">Tunturiibacter psychrotolerans</name>
    <dbReference type="NCBI Taxonomy" id="3069686"/>
    <lineage>
        <taxon>Bacteria</taxon>
        <taxon>Pseudomonadati</taxon>
        <taxon>Acidobacteriota</taxon>
        <taxon>Terriglobia</taxon>
        <taxon>Terriglobales</taxon>
        <taxon>Acidobacteriaceae</taxon>
        <taxon>Tunturiibacter</taxon>
    </lineage>
</organism>
<feature type="transmembrane region" description="Helical" evidence="6">
    <location>
        <begin position="347"/>
        <end position="365"/>
    </location>
</feature>
<keyword evidence="2" id="KW-1003">Cell membrane</keyword>
<sequence>MDTDHPEARQPRLVRILNRVGGGKTPAALFDQGLVSGANFLTNVILARGFGLRDYGVFALAWVAVLFANSLQFALIITPMTSVGPKQDPEERPAYYGAVMVQEVVFALLAALIMYICVRLSAIYFPQWGVGNIAPSMSVATLAYLLQDFLRRYFFCTGQSKRALITDSISYLTQVPIIYWLAHTHRAGISNTLGVIAVTSLLAFLACLRWFEPIILDIQSVKRVFLRHWRISRWLAPTAFMQWGAGNLFLLAAPVYYGAAASAILRAAQNIVAVAHIWFLGLDNVVPAQAARQMRLGGVDGMLRYLKRVFLLWGGVTIAFTSVIASFPTFWLKLTYGQKYASDGTVLRLYALLYLVIFVSGPLRAGLQALEYTAPVFWAYPALIAFSVALAGPFARNLGLNGVILGMCATQLFFQSVIGIALWLRIRKIRHGLQVDVESFSPK</sequence>
<feature type="transmembrane region" description="Helical" evidence="6">
    <location>
        <begin position="59"/>
        <end position="82"/>
    </location>
</feature>
<evidence type="ECO:0000256" key="6">
    <source>
        <dbReference type="SAM" id="Phobius"/>
    </source>
</evidence>
<evidence type="ECO:0000256" key="2">
    <source>
        <dbReference type="ARBA" id="ARBA00022475"/>
    </source>
</evidence>
<evidence type="ECO:0008006" key="8">
    <source>
        <dbReference type="Google" id="ProtNLM"/>
    </source>
</evidence>
<dbReference type="InterPro" id="IPR050833">
    <property type="entry name" value="Poly_Biosynth_Transport"/>
</dbReference>
<keyword evidence="3 6" id="KW-0812">Transmembrane</keyword>
<comment type="subcellular location">
    <subcellularLocation>
        <location evidence="1">Cell membrane</location>
        <topology evidence="1">Multi-pass membrane protein</topology>
    </subcellularLocation>
</comment>
<accession>A0AAU7ZJE5</accession>
<evidence type="ECO:0000256" key="4">
    <source>
        <dbReference type="ARBA" id="ARBA00022989"/>
    </source>
</evidence>